<sequence length="149" mass="17450">MMERKNNKIEEAIKKIFQASSLEEINKLSTDIFGEKVTLVLKYFCPIYGGMIFSIFCRRMIKTTLIITGTGSIVYILMRHKYGKQKVDEELINPLKEGLLNSNIKKSIFDYKNDHFDYQKLKKKMKKFFETNKNSISLFGFGMMLGFML</sequence>
<keyword evidence="1" id="KW-1133">Transmembrane helix</keyword>
<feature type="transmembrane region" description="Helical" evidence="1">
    <location>
        <begin position="61"/>
        <end position="78"/>
    </location>
</feature>
<dbReference type="OrthoDB" id="340610at2759"/>
<comment type="caution">
    <text evidence="2">The sequence shown here is derived from an EMBL/GenBank/DDBJ whole genome shotgun (WGS) entry which is preliminary data.</text>
</comment>
<dbReference type="GeneID" id="39978386"/>
<protein>
    <submittedName>
        <fullName evidence="2">Uncharacterized protein</fullName>
    </submittedName>
</protein>
<feature type="transmembrane region" description="Helical" evidence="1">
    <location>
        <begin position="37"/>
        <end position="55"/>
    </location>
</feature>
<name>A0A1J4MDH0_9CRYT</name>
<dbReference type="EMBL" id="LRBP01000025">
    <property type="protein sequence ID" value="OII72262.1"/>
    <property type="molecule type" value="Genomic_DNA"/>
</dbReference>
<accession>A0A1J4MDH0</accession>
<keyword evidence="3" id="KW-1185">Reference proteome</keyword>
<dbReference type="VEuPathDB" id="CryptoDB:cubi_01595"/>
<gene>
    <name evidence="2" type="ORF">cubi_01595</name>
</gene>
<keyword evidence="1" id="KW-0812">Transmembrane</keyword>
<dbReference type="AlphaFoldDB" id="A0A1J4MDH0"/>
<dbReference type="RefSeq" id="XP_028873834.1">
    <property type="nucleotide sequence ID" value="XM_029018607.1"/>
</dbReference>
<evidence type="ECO:0000313" key="2">
    <source>
        <dbReference type="EMBL" id="OII72262.1"/>
    </source>
</evidence>
<organism evidence="2 3">
    <name type="scientific">Cryptosporidium ubiquitum</name>
    <dbReference type="NCBI Taxonomy" id="857276"/>
    <lineage>
        <taxon>Eukaryota</taxon>
        <taxon>Sar</taxon>
        <taxon>Alveolata</taxon>
        <taxon>Apicomplexa</taxon>
        <taxon>Conoidasida</taxon>
        <taxon>Coccidia</taxon>
        <taxon>Eucoccidiorida</taxon>
        <taxon>Eimeriorina</taxon>
        <taxon>Cryptosporidiidae</taxon>
        <taxon>Cryptosporidium</taxon>
    </lineage>
</organism>
<reference evidence="2 3" key="1">
    <citation type="submission" date="2016-10" db="EMBL/GenBank/DDBJ databases">
        <title>Reductive evolution of mitochondrial metabolism and differential evolution of invasion-related proteins in Cryptosporidium.</title>
        <authorList>
            <person name="Liu S."/>
            <person name="Roellig D.M."/>
            <person name="Guo Y."/>
            <person name="Li N."/>
            <person name="Frace M.A."/>
            <person name="Tang K."/>
            <person name="Zhang L."/>
            <person name="Feng Y."/>
            <person name="Xiao L."/>
        </authorList>
    </citation>
    <scope>NUCLEOTIDE SEQUENCE [LARGE SCALE GENOMIC DNA]</scope>
    <source>
        <strain evidence="2">39726</strain>
    </source>
</reference>
<evidence type="ECO:0000313" key="3">
    <source>
        <dbReference type="Proteomes" id="UP000186176"/>
    </source>
</evidence>
<keyword evidence="1" id="KW-0472">Membrane</keyword>
<dbReference type="Proteomes" id="UP000186176">
    <property type="component" value="Unassembled WGS sequence"/>
</dbReference>
<evidence type="ECO:0000256" key="1">
    <source>
        <dbReference type="SAM" id="Phobius"/>
    </source>
</evidence>
<proteinExistence type="predicted"/>